<evidence type="ECO:0000313" key="4">
    <source>
        <dbReference type="Proteomes" id="UP000078597"/>
    </source>
</evidence>
<organism evidence="3 4">
    <name type="scientific">Plasmodium malariae</name>
    <dbReference type="NCBI Taxonomy" id="5858"/>
    <lineage>
        <taxon>Eukaryota</taxon>
        <taxon>Sar</taxon>
        <taxon>Alveolata</taxon>
        <taxon>Apicomplexa</taxon>
        <taxon>Aconoidasida</taxon>
        <taxon>Haemosporida</taxon>
        <taxon>Plasmodiidae</taxon>
        <taxon>Plasmodium</taxon>
        <taxon>Plasmodium (Plasmodium)</taxon>
    </lineage>
</organism>
<keyword evidence="2" id="KW-0812">Transmembrane</keyword>
<dbReference type="Pfam" id="PF05795">
    <property type="entry name" value="Plasmodium_Vir"/>
    <property type="match status" value="1"/>
</dbReference>
<gene>
    <name evidence="3" type="ORF">PMALA_061290</name>
</gene>
<feature type="compositionally biased region" description="Polar residues" evidence="1">
    <location>
        <begin position="311"/>
        <end position="322"/>
    </location>
</feature>
<dbReference type="EMBL" id="FLQW01004863">
    <property type="protein sequence ID" value="SBS97725.1"/>
    <property type="molecule type" value="Genomic_DNA"/>
</dbReference>
<evidence type="ECO:0000256" key="2">
    <source>
        <dbReference type="SAM" id="Phobius"/>
    </source>
</evidence>
<dbReference type="InterPro" id="IPR008780">
    <property type="entry name" value="Plasmodium_Vir"/>
</dbReference>
<protein>
    <submittedName>
        <fullName evidence="3">PIR Superfamily Protein</fullName>
    </submittedName>
</protein>
<accession>A0A1A8X1X3</accession>
<sequence>MSTSNEDKWDKILVGSPSYNLYNKFDNNVEGDKYKDSCSAFEEKGDSSKNEGYELCRKIARNSDHLPEYSDTDKFTIHCSHYRYWAYQNIKKFLENNLGNDNGASYISKFMKARDSINQAYNSFYCQYDLRNDNATDVLKDRLEEKYLYDYFRNYDSIKSYKTCNILEFIKYKEYLEHIDKLYKKYKNEKYCCEDSWYSCPNYFNCYEGFDPTKLLSVLNSKGKNNCDNLKSLEDSLASGMAKGSSSQTDIKDSIFIFYCTDFKEELSVNGRTGERRNDDKSVCHFFPISSESRSKPSLTGVQTSTNLHFSGTVLQEQPLDSNKSRQETTKISEIPGRKDQAPPENSLEREKVKQTQEQETCPGYQLEKDAPKFCKEANVREIGTLGGRWNEYSPHKRVRFTRSIEGFYSHSLVNKTDIIRNTFFRVGIAFALAVGIIFIIFLYYKFTPFGRHLRKKPSRNKRIDDDVDISYLRQFKIRAPKTVNRNRGSTRLQFAYYSR</sequence>
<feature type="transmembrane region" description="Helical" evidence="2">
    <location>
        <begin position="424"/>
        <end position="447"/>
    </location>
</feature>
<evidence type="ECO:0000256" key="1">
    <source>
        <dbReference type="SAM" id="MobiDB-lite"/>
    </source>
</evidence>
<name>A0A1A8X1X3_PLAMA</name>
<dbReference type="VEuPathDB" id="PlasmoDB:PmUG01_01032400"/>
<evidence type="ECO:0000313" key="3">
    <source>
        <dbReference type="EMBL" id="SBS97725.1"/>
    </source>
</evidence>
<dbReference type="AlphaFoldDB" id="A0A1A8X1X3"/>
<proteinExistence type="predicted"/>
<keyword evidence="2" id="KW-1133">Transmembrane helix</keyword>
<reference evidence="4" key="1">
    <citation type="submission" date="2016-05" db="EMBL/GenBank/DDBJ databases">
        <authorList>
            <person name="Naeem Raeece"/>
        </authorList>
    </citation>
    <scope>NUCLEOTIDE SEQUENCE [LARGE SCALE GENOMIC DNA]</scope>
</reference>
<keyword evidence="2" id="KW-0472">Membrane</keyword>
<feature type="compositionally biased region" description="Basic and acidic residues" evidence="1">
    <location>
        <begin position="323"/>
        <end position="357"/>
    </location>
</feature>
<dbReference type="Proteomes" id="UP000078597">
    <property type="component" value="Unassembled WGS sequence"/>
</dbReference>
<feature type="region of interest" description="Disordered" evidence="1">
    <location>
        <begin position="311"/>
        <end position="362"/>
    </location>
</feature>